<evidence type="ECO:0000256" key="6">
    <source>
        <dbReference type="ARBA" id="ARBA00023027"/>
    </source>
</evidence>
<evidence type="ECO:0000256" key="4">
    <source>
        <dbReference type="ARBA" id="ARBA00022490"/>
    </source>
</evidence>
<dbReference type="PANTHER" id="PTHR10836">
    <property type="entry name" value="GLYCERALDEHYDE 3-PHOSPHATE DEHYDROGENASE"/>
    <property type="match status" value="1"/>
</dbReference>
<dbReference type="InterPro" id="IPR020831">
    <property type="entry name" value="GlycerAld/Erythrose_P_DH"/>
</dbReference>
<evidence type="ECO:0000256" key="1">
    <source>
        <dbReference type="ARBA" id="ARBA00004869"/>
    </source>
</evidence>
<feature type="domain" description="Glyceraldehyde 3-phosphate dehydrogenase NAD(P) binding" evidence="9">
    <location>
        <begin position="1"/>
        <end position="62"/>
    </location>
</feature>
<comment type="similarity">
    <text evidence="2">Belongs to the glyceraldehyde-3-phosphate dehydrogenase family.</text>
</comment>
<keyword evidence="6" id="KW-0520">NAD</keyword>
<name>A6J3S4_RAT</name>
<dbReference type="GO" id="GO:0006096">
    <property type="term" value="P:glycolytic process"/>
    <property type="evidence" value="ECO:0007669"/>
    <property type="project" value="UniProtKB-KW"/>
</dbReference>
<evidence type="ECO:0000256" key="3">
    <source>
        <dbReference type="ARBA" id="ARBA00013119"/>
    </source>
</evidence>
<dbReference type="Proteomes" id="UP000234681">
    <property type="component" value="Chromosome 8"/>
</dbReference>
<protein>
    <recommendedName>
        <fullName evidence="3">glyceraldehyde-3-phosphate dehydrogenase (phosphorylating)</fullName>
        <ecNumber evidence="3">1.2.1.12</ecNumber>
    </recommendedName>
</protein>
<dbReference type="PANTHER" id="PTHR10836:SF111">
    <property type="entry name" value="GLYCERALDEHYDE-3-PHOSPHATE DEHYDROGENASE"/>
    <property type="match status" value="1"/>
</dbReference>
<reference evidence="11" key="1">
    <citation type="submission" date="2005-09" db="EMBL/GenBank/DDBJ databases">
        <authorList>
            <person name="Mural R.J."/>
            <person name="Li P.W."/>
            <person name="Adams M.D."/>
            <person name="Amanatides P.G."/>
            <person name="Baden-Tillson H."/>
            <person name="Barnstead M."/>
            <person name="Chin S.H."/>
            <person name="Dew I."/>
            <person name="Evans C.A."/>
            <person name="Ferriera S."/>
            <person name="Flanigan M."/>
            <person name="Fosler C."/>
            <person name="Glodek A."/>
            <person name="Gu Z."/>
            <person name="Holt R.A."/>
            <person name="Jennings D."/>
            <person name="Kraft C.L."/>
            <person name="Lu F."/>
            <person name="Nguyen T."/>
            <person name="Nusskern D.R."/>
            <person name="Pfannkoch C.M."/>
            <person name="Sitter C."/>
            <person name="Sutton G.G."/>
            <person name="Venter J.C."/>
            <person name="Wang Z."/>
            <person name="Woodage T."/>
            <person name="Zheng X.H."/>
            <person name="Zhong F."/>
        </authorList>
    </citation>
    <scope>NUCLEOTIDE SEQUENCE [LARGE SCALE GENOMIC DNA]</scope>
    <source>
        <strain>BN</strain>
        <strain evidence="11">Sprague-Dawley</strain>
    </source>
</reference>
<comment type="catalytic activity">
    <reaction evidence="8">
        <text>D-glyceraldehyde 3-phosphate + phosphate + NAD(+) = (2R)-3-phospho-glyceroyl phosphate + NADH + H(+)</text>
        <dbReference type="Rhea" id="RHEA:10300"/>
        <dbReference type="ChEBI" id="CHEBI:15378"/>
        <dbReference type="ChEBI" id="CHEBI:43474"/>
        <dbReference type="ChEBI" id="CHEBI:57540"/>
        <dbReference type="ChEBI" id="CHEBI:57604"/>
        <dbReference type="ChEBI" id="CHEBI:57945"/>
        <dbReference type="ChEBI" id="CHEBI:59776"/>
        <dbReference type="EC" id="1.2.1.12"/>
    </reaction>
</comment>
<accession>A6J3S4</accession>
<evidence type="ECO:0000256" key="8">
    <source>
        <dbReference type="ARBA" id="ARBA00047698"/>
    </source>
</evidence>
<dbReference type="GO" id="GO:0004365">
    <property type="term" value="F:glyceraldehyde-3-phosphate dehydrogenase (NAD+) (phosphorylating) activity"/>
    <property type="evidence" value="ECO:0007669"/>
    <property type="project" value="UniProtKB-EC"/>
</dbReference>
<evidence type="ECO:0000313" key="11">
    <source>
        <dbReference type="Proteomes" id="UP000234681"/>
    </source>
</evidence>
<evidence type="ECO:0000313" key="10">
    <source>
        <dbReference type="EMBL" id="EDL95247.1"/>
    </source>
</evidence>
<evidence type="ECO:0000256" key="2">
    <source>
        <dbReference type="ARBA" id="ARBA00007406"/>
    </source>
</evidence>
<organism evidence="10 11">
    <name type="scientific">Rattus norvegicus</name>
    <name type="common">Rat</name>
    <dbReference type="NCBI Taxonomy" id="10116"/>
    <lineage>
        <taxon>Eukaryota</taxon>
        <taxon>Metazoa</taxon>
        <taxon>Chordata</taxon>
        <taxon>Craniata</taxon>
        <taxon>Vertebrata</taxon>
        <taxon>Euteleostomi</taxon>
        <taxon>Mammalia</taxon>
        <taxon>Eutheria</taxon>
        <taxon>Euarchontoglires</taxon>
        <taxon>Glires</taxon>
        <taxon>Rodentia</taxon>
        <taxon>Myomorpha</taxon>
        <taxon>Muroidea</taxon>
        <taxon>Muridae</taxon>
        <taxon>Murinae</taxon>
        <taxon>Rattus</taxon>
    </lineage>
</organism>
<dbReference type="InterPro" id="IPR020828">
    <property type="entry name" value="GlycerAld_3-P_DH_NAD(P)-bd"/>
</dbReference>
<comment type="pathway">
    <text evidence="1">Carbohydrate degradation; glycolysis; pyruvate from D-glyceraldehyde 3-phosphate: step 1/5.</text>
</comment>
<keyword evidence="4" id="KW-0963">Cytoplasm</keyword>
<evidence type="ECO:0000259" key="9">
    <source>
        <dbReference type="SMART" id="SM00846"/>
    </source>
</evidence>
<keyword evidence="5" id="KW-0560">Oxidoreductase</keyword>
<dbReference type="Gene3D" id="3.40.50.720">
    <property type="entry name" value="NAD(P)-binding Rossmann-like Domain"/>
    <property type="match status" value="1"/>
</dbReference>
<dbReference type="AlphaFoldDB" id="A6J3S4"/>
<evidence type="ECO:0000256" key="5">
    <source>
        <dbReference type="ARBA" id="ARBA00023002"/>
    </source>
</evidence>
<dbReference type="SUPFAM" id="SSF51735">
    <property type="entry name" value="NAD(P)-binding Rossmann-fold domains"/>
    <property type="match status" value="1"/>
</dbReference>
<gene>
    <name evidence="10" type="ORF">rCG_57867</name>
</gene>
<proteinExistence type="inferred from homology"/>
<evidence type="ECO:0000256" key="7">
    <source>
        <dbReference type="ARBA" id="ARBA00023152"/>
    </source>
</evidence>
<sequence>MSGKVNAVAINDPFTDLNYLVYMFQYDFSHGKFHGTVMTENVKLVITWKAVSIFQESDHTNIK</sequence>
<dbReference type="EMBL" id="CH473975">
    <property type="protein sequence ID" value="EDL95247.1"/>
    <property type="molecule type" value="Genomic_DNA"/>
</dbReference>
<keyword evidence="7" id="KW-0324">Glycolysis</keyword>
<dbReference type="EC" id="1.2.1.12" evidence="3"/>
<dbReference type="InterPro" id="IPR036291">
    <property type="entry name" value="NAD(P)-bd_dom_sf"/>
</dbReference>
<dbReference type="Pfam" id="PF00044">
    <property type="entry name" value="Gp_dh_N"/>
    <property type="match status" value="1"/>
</dbReference>
<dbReference type="GO" id="GO:0051287">
    <property type="term" value="F:NAD binding"/>
    <property type="evidence" value="ECO:0007669"/>
    <property type="project" value="InterPro"/>
</dbReference>
<dbReference type="SMART" id="SM00846">
    <property type="entry name" value="Gp_dh_N"/>
    <property type="match status" value="1"/>
</dbReference>